<name>A0A9X3J5B4_9BACT</name>
<organism evidence="2 3">
    <name type="scientific">Nannocystis pusilla</name>
    <dbReference type="NCBI Taxonomy" id="889268"/>
    <lineage>
        <taxon>Bacteria</taxon>
        <taxon>Pseudomonadati</taxon>
        <taxon>Myxococcota</taxon>
        <taxon>Polyangia</taxon>
        <taxon>Nannocystales</taxon>
        <taxon>Nannocystaceae</taxon>
        <taxon>Nannocystis</taxon>
    </lineage>
</organism>
<dbReference type="RefSeq" id="WP_267778094.1">
    <property type="nucleotide sequence ID" value="NZ_JAPNKE010000002.1"/>
</dbReference>
<evidence type="ECO:0000256" key="1">
    <source>
        <dbReference type="SAM" id="Phobius"/>
    </source>
</evidence>
<comment type="caution">
    <text evidence="2">The sequence shown here is derived from an EMBL/GenBank/DDBJ whole genome shotgun (WGS) entry which is preliminary data.</text>
</comment>
<keyword evidence="1" id="KW-0472">Membrane</keyword>
<reference evidence="2" key="1">
    <citation type="submission" date="2022-11" db="EMBL/GenBank/DDBJ databases">
        <title>Minimal conservation of predation-associated metabolite biosynthetic gene clusters underscores biosynthetic potential of Myxococcota including descriptions for ten novel species: Archangium lansinium sp. nov., Myxococcus landrumus sp. nov., Nannocystis bai.</title>
        <authorList>
            <person name="Ahearne A."/>
            <person name="Stevens C."/>
            <person name="Phillips K."/>
        </authorList>
    </citation>
    <scope>NUCLEOTIDE SEQUENCE</scope>
    <source>
        <strain evidence="2">Na p29</strain>
    </source>
</reference>
<keyword evidence="1" id="KW-1133">Transmembrane helix</keyword>
<protein>
    <submittedName>
        <fullName evidence="2">Uncharacterized protein</fullName>
    </submittedName>
</protein>
<keyword evidence="1" id="KW-0812">Transmembrane</keyword>
<proteinExistence type="predicted"/>
<evidence type="ECO:0000313" key="2">
    <source>
        <dbReference type="EMBL" id="MCY1013918.1"/>
    </source>
</evidence>
<sequence length="46" mass="4667">MPAVLAHPVLPAVALLAVLALPAVLLPVLSMLAVLALTAESEPWPS</sequence>
<dbReference type="EMBL" id="JAPNKE010000002">
    <property type="protein sequence ID" value="MCY1013918.1"/>
    <property type="molecule type" value="Genomic_DNA"/>
</dbReference>
<feature type="transmembrane region" description="Helical" evidence="1">
    <location>
        <begin position="12"/>
        <end position="37"/>
    </location>
</feature>
<accession>A0A9X3J5B4</accession>
<evidence type="ECO:0000313" key="3">
    <source>
        <dbReference type="Proteomes" id="UP001150924"/>
    </source>
</evidence>
<keyword evidence="3" id="KW-1185">Reference proteome</keyword>
<gene>
    <name evidence="2" type="ORF">OV079_52015</name>
</gene>
<dbReference type="Proteomes" id="UP001150924">
    <property type="component" value="Unassembled WGS sequence"/>
</dbReference>
<dbReference type="AlphaFoldDB" id="A0A9X3J5B4"/>